<sequence>MKNFSYTSQPGTPLDYNYGRSMLPSHLLTPFLATPVLPSQPSTPYIDHHMSNQDQKYLTEHYQLLHEVNHSRSLLFEKLPNGLSLKDFLNAFKSSQFLENVKIKENNNEGSSVLVQFVNDESALVFLQNFDWRDFASSTGFDSFKISWCFNNSSDDYLVDGSYMDRILNLNATRSLAVRTLTQNKTGDQLYDLVISVLKEDLPEAVPLIVDYQHRYETIQINFSNISTSIEVFELLNDTHQELLLLSSFCSDPCLFHHQMTTPQVSSNAPPINSSYSNLQNRTIYLGGLHPDTTVESVCNVVKGGILQNVKLIPEKRICFVTFIEAFAAEQFYMNSQLRGLTIKQKRVRVGWGRPIGPVPNNIPLAVTAGASRNIYISESKTKKTQSLPSAEILRRDFEYFGELEQINFFNGDKCVFLNFCNIAAAIELIDCLNLYKNNNLDSENPAFNLLSKYEEFKINFAKDRCGNLPKEIKRDRKPHHRSKDGKEPHESKNHFNSQSEPPKASEPTSPKQIQDVQDIFASMGISTNGRPATAPISAQQKTDEEKSQSPPSGLSSVSPASSSTSKPTTASGGAANFKDQQRPGRTYAMSGSQIMAQYLASVQHNNIYYANAVLNVESERNSDDEYN</sequence>
<dbReference type="InterPro" id="IPR018835">
    <property type="entry name" value="RNA-binding_domain_put"/>
</dbReference>
<evidence type="ECO:0000256" key="3">
    <source>
        <dbReference type="SAM" id="MobiDB-lite"/>
    </source>
</evidence>
<dbReference type="FunFam" id="3.30.70.330:FF:000400">
    <property type="entry name" value="Negative regulator of differentiation 1"/>
    <property type="match status" value="1"/>
</dbReference>
<dbReference type="GO" id="GO:0010468">
    <property type="term" value="P:regulation of gene expression"/>
    <property type="evidence" value="ECO:0007669"/>
    <property type="project" value="UniProtKB-ARBA"/>
</dbReference>
<dbReference type="Pfam" id="PF10378">
    <property type="entry name" value="RRM"/>
    <property type="match status" value="1"/>
</dbReference>
<dbReference type="InterPro" id="IPR012677">
    <property type="entry name" value="Nucleotide-bd_a/b_plait_sf"/>
</dbReference>
<dbReference type="InterPro" id="IPR039171">
    <property type="entry name" value="Cwc2/Slt11"/>
</dbReference>
<gene>
    <name evidence="5" type="ORF">ATY40_BA7502740</name>
</gene>
<dbReference type="SMART" id="SM00360">
    <property type="entry name" value="RRM"/>
    <property type="match status" value="1"/>
</dbReference>
<evidence type="ECO:0000256" key="1">
    <source>
        <dbReference type="ARBA" id="ARBA00022884"/>
    </source>
</evidence>
<dbReference type="OrthoDB" id="6407164at2759"/>
<dbReference type="AlphaFoldDB" id="A0A1B2JCN2"/>
<dbReference type="Proteomes" id="UP000094565">
    <property type="component" value="Chromosome 2"/>
</dbReference>
<feature type="compositionally biased region" description="Polar residues" evidence="3">
    <location>
        <begin position="526"/>
        <end position="541"/>
    </location>
</feature>
<feature type="region of interest" description="Disordered" evidence="3">
    <location>
        <begin position="470"/>
        <end position="513"/>
    </location>
</feature>
<feature type="domain" description="RRM" evidence="4">
    <location>
        <begin position="282"/>
        <end position="355"/>
    </location>
</feature>
<evidence type="ECO:0000313" key="5">
    <source>
        <dbReference type="EMBL" id="ANZ75779.1"/>
    </source>
</evidence>
<dbReference type="InterPro" id="IPR035979">
    <property type="entry name" value="RBD_domain_sf"/>
</dbReference>
<dbReference type="Gene3D" id="3.30.70.330">
    <property type="match status" value="2"/>
</dbReference>
<organism evidence="5 6">
    <name type="scientific">Komagataella pastoris</name>
    <name type="common">Yeast</name>
    <name type="synonym">Pichia pastoris</name>
    <dbReference type="NCBI Taxonomy" id="4922"/>
    <lineage>
        <taxon>Eukaryota</taxon>
        <taxon>Fungi</taxon>
        <taxon>Dikarya</taxon>
        <taxon>Ascomycota</taxon>
        <taxon>Saccharomycotina</taxon>
        <taxon>Pichiomycetes</taxon>
        <taxon>Pichiales</taxon>
        <taxon>Pichiaceae</taxon>
        <taxon>Komagataella</taxon>
    </lineage>
</organism>
<protein>
    <submittedName>
        <fullName evidence="5">BA75_02740T0</fullName>
    </submittedName>
</protein>
<feature type="compositionally biased region" description="Low complexity" evidence="3">
    <location>
        <begin position="549"/>
        <end position="576"/>
    </location>
</feature>
<feature type="region of interest" description="Disordered" evidence="3">
    <location>
        <begin position="526"/>
        <end position="586"/>
    </location>
</feature>
<evidence type="ECO:0000256" key="2">
    <source>
        <dbReference type="PROSITE-ProRule" id="PRU00176"/>
    </source>
</evidence>
<dbReference type="PANTHER" id="PTHR14089:SF8">
    <property type="entry name" value="RNA-BINDING PROTEIN MRN1"/>
    <property type="match status" value="1"/>
</dbReference>
<dbReference type="EMBL" id="CP014585">
    <property type="protein sequence ID" value="ANZ75779.1"/>
    <property type="molecule type" value="Genomic_DNA"/>
</dbReference>
<proteinExistence type="predicted"/>
<dbReference type="SUPFAM" id="SSF54928">
    <property type="entry name" value="RNA-binding domain, RBD"/>
    <property type="match status" value="1"/>
</dbReference>
<name>A0A1B2JCN2_PICPA</name>
<dbReference type="GO" id="GO:0000398">
    <property type="term" value="P:mRNA splicing, via spliceosome"/>
    <property type="evidence" value="ECO:0007669"/>
    <property type="project" value="TreeGrafter"/>
</dbReference>
<dbReference type="GO" id="GO:0003729">
    <property type="term" value="F:mRNA binding"/>
    <property type="evidence" value="ECO:0007669"/>
    <property type="project" value="UniProtKB-ARBA"/>
</dbReference>
<feature type="compositionally biased region" description="Polar residues" evidence="3">
    <location>
        <begin position="495"/>
        <end position="513"/>
    </location>
</feature>
<dbReference type="GO" id="GO:0010494">
    <property type="term" value="C:cytoplasmic stress granule"/>
    <property type="evidence" value="ECO:0007669"/>
    <property type="project" value="TreeGrafter"/>
</dbReference>
<keyword evidence="6" id="KW-1185">Reference proteome</keyword>
<evidence type="ECO:0000259" key="4">
    <source>
        <dbReference type="PROSITE" id="PS50102"/>
    </source>
</evidence>
<keyword evidence="1 2" id="KW-0694">RNA-binding</keyword>
<accession>A0A1B2JCN2</accession>
<feature type="compositionally biased region" description="Basic and acidic residues" evidence="3">
    <location>
        <begin position="485"/>
        <end position="494"/>
    </location>
</feature>
<dbReference type="PROSITE" id="PS50102">
    <property type="entry name" value="RRM"/>
    <property type="match status" value="1"/>
</dbReference>
<dbReference type="PANTHER" id="PTHR14089">
    <property type="entry name" value="PRE-MRNA-SPLICING FACTOR RBM22"/>
    <property type="match status" value="1"/>
</dbReference>
<reference evidence="5 6" key="1">
    <citation type="submission" date="2016-02" db="EMBL/GenBank/DDBJ databases">
        <title>Comparative genomic and transcriptomic foundation for Pichia pastoris.</title>
        <authorList>
            <person name="Love K.R."/>
            <person name="Shah K.A."/>
            <person name="Whittaker C.A."/>
            <person name="Wu J."/>
            <person name="Bartlett M.C."/>
            <person name="Ma D."/>
            <person name="Leeson R.L."/>
            <person name="Priest M."/>
            <person name="Young S.K."/>
            <person name="Love J.C."/>
        </authorList>
    </citation>
    <scope>NUCLEOTIDE SEQUENCE [LARGE SCALE GENOMIC DNA]</scope>
    <source>
        <strain evidence="5 6">ATCC 28485</strain>
    </source>
</reference>
<dbReference type="InterPro" id="IPR000504">
    <property type="entry name" value="RRM_dom"/>
</dbReference>
<evidence type="ECO:0000313" key="6">
    <source>
        <dbReference type="Proteomes" id="UP000094565"/>
    </source>
</evidence>